<evidence type="ECO:0000256" key="4">
    <source>
        <dbReference type="RuleBase" id="RU003719"/>
    </source>
</evidence>
<comment type="similarity">
    <text evidence="4">Belongs to the D-isomer specific 2-hydroxyacid dehydrogenase family.</text>
</comment>
<name>A0A1G8AEG6_9RHOO</name>
<dbReference type="InterPro" id="IPR006139">
    <property type="entry name" value="D-isomer_2_OHA_DH_cat_dom"/>
</dbReference>
<dbReference type="GO" id="GO:0030267">
    <property type="term" value="F:glyoxylate reductase (NADPH) activity"/>
    <property type="evidence" value="ECO:0007669"/>
    <property type="project" value="TreeGrafter"/>
</dbReference>
<dbReference type="InterPro" id="IPR036291">
    <property type="entry name" value="NAD(P)-bd_dom_sf"/>
</dbReference>
<proteinExistence type="inferred from homology"/>
<gene>
    <name evidence="7" type="ORF">SAMN05660652_01347</name>
</gene>
<dbReference type="EMBL" id="FNCY01000004">
    <property type="protein sequence ID" value="SDH18720.1"/>
    <property type="molecule type" value="Genomic_DNA"/>
</dbReference>
<evidence type="ECO:0000259" key="6">
    <source>
        <dbReference type="Pfam" id="PF02826"/>
    </source>
</evidence>
<keyword evidence="2 4" id="KW-0560">Oxidoreductase</keyword>
<evidence type="ECO:0000256" key="3">
    <source>
        <dbReference type="ARBA" id="ARBA00023027"/>
    </source>
</evidence>
<dbReference type="InterPro" id="IPR029752">
    <property type="entry name" value="D-isomer_DH_CS1"/>
</dbReference>
<evidence type="ECO:0000313" key="8">
    <source>
        <dbReference type="Proteomes" id="UP000198607"/>
    </source>
</evidence>
<dbReference type="SUPFAM" id="SSF51735">
    <property type="entry name" value="NAD(P)-binding Rossmann-fold domains"/>
    <property type="match status" value="1"/>
</dbReference>
<dbReference type="AlphaFoldDB" id="A0A1G8AEG6"/>
<dbReference type="FunFam" id="3.40.50.720:FF:000213">
    <property type="entry name" value="Putative 2-hydroxyacid dehydrogenase"/>
    <property type="match status" value="1"/>
</dbReference>
<dbReference type="GO" id="GO:0051287">
    <property type="term" value="F:NAD binding"/>
    <property type="evidence" value="ECO:0007669"/>
    <property type="project" value="InterPro"/>
</dbReference>
<sequence length="321" mass="34445">MTATAAVKPAILQIGSLLPVLENWLDERYSVSRLDDAPDAKAFLAEQGGRFVGVATSALYGVSAEQIAAMPALKVISCFGVGVDKIDLPAARARGIAVGNTPDILNDCVADTAFALLLDIARATPEADRYVRTGLWAERGQNSFHLGRRVSGGRLGIVGLGRIGKTIARRALGFDMDIRYHTRRPVADATWPHEPSLVELARWADFLVVITAGGPGTLHLINAEVLDALGPRSFLINVSRGSVVDEPALVRALVERRIAGAGLDVFANEPFVPAELLALDNVVLLPHIASATEETRRAMAQRVIDNLDRFFADGTLITRVD</sequence>
<dbReference type="InterPro" id="IPR050223">
    <property type="entry name" value="D-isomer_2-hydroxyacid_DH"/>
</dbReference>
<dbReference type="SUPFAM" id="SSF52283">
    <property type="entry name" value="Formate/glycerate dehydrogenase catalytic domain-like"/>
    <property type="match status" value="1"/>
</dbReference>
<dbReference type="PANTHER" id="PTHR10996">
    <property type="entry name" value="2-HYDROXYACID DEHYDROGENASE-RELATED"/>
    <property type="match status" value="1"/>
</dbReference>
<reference evidence="7 8" key="1">
    <citation type="submission" date="2016-10" db="EMBL/GenBank/DDBJ databases">
        <authorList>
            <person name="de Groot N.N."/>
        </authorList>
    </citation>
    <scope>NUCLEOTIDE SEQUENCE [LARGE SCALE GENOMIC DNA]</scope>
    <source>
        <strain evidence="7 8">DSM 5885</strain>
    </source>
</reference>
<accession>A0A1G8AEG6</accession>
<evidence type="ECO:0000259" key="5">
    <source>
        <dbReference type="Pfam" id="PF00389"/>
    </source>
</evidence>
<dbReference type="Pfam" id="PF00389">
    <property type="entry name" value="2-Hacid_dh"/>
    <property type="match status" value="1"/>
</dbReference>
<dbReference type="Proteomes" id="UP000198607">
    <property type="component" value="Unassembled WGS sequence"/>
</dbReference>
<protein>
    <submittedName>
        <fullName evidence="7">Lactate dehydrogenase</fullName>
    </submittedName>
</protein>
<dbReference type="OrthoDB" id="9805416at2"/>
<keyword evidence="1" id="KW-0521">NADP</keyword>
<dbReference type="CDD" id="cd12156">
    <property type="entry name" value="HPPR"/>
    <property type="match status" value="1"/>
</dbReference>
<keyword evidence="3" id="KW-0520">NAD</keyword>
<evidence type="ECO:0000313" key="7">
    <source>
        <dbReference type="EMBL" id="SDH18720.1"/>
    </source>
</evidence>
<evidence type="ECO:0000256" key="2">
    <source>
        <dbReference type="ARBA" id="ARBA00023002"/>
    </source>
</evidence>
<dbReference type="PANTHER" id="PTHR10996:SF178">
    <property type="entry name" value="2-HYDROXYACID DEHYDROGENASE YGL185C-RELATED"/>
    <property type="match status" value="1"/>
</dbReference>
<dbReference type="GO" id="GO:0005829">
    <property type="term" value="C:cytosol"/>
    <property type="evidence" value="ECO:0007669"/>
    <property type="project" value="TreeGrafter"/>
</dbReference>
<dbReference type="InterPro" id="IPR006140">
    <property type="entry name" value="D-isomer_DH_NAD-bd"/>
</dbReference>
<feature type="domain" description="D-isomer specific 2-hydroxyacid dehydrogenase catalytic" evidence="5">
    <location>
        <begin position="56"/>
        <end position="320"/>
    </location>
</feature>
<evidence type="ECO:0000256" key="1">
    <source>
        <dbReference type="ARBA" id="ARBA00022857"/>
    </source>
</evidence>
<feature type="domain" description="D-isomer specific 2-hydroxyacid dehydrogenase NAD-binding" evidence="6">
    <location>
        <begin position="114"/>
        <end position="289"/>
    </location>
</feature>
<dbReference type="STRING" id="83767.SAMN05660652_01347"/>
<dbReference type="PROSITE" id="PS00065">
    <property type="entry name" value="D_2_HYDROXYACID_DH_1"/>
    <property type="match status" value="1"/>
</dbReference>
<dbReference type="GO" id="GO:0016618">
    <property type="term" value="F:hydroxypyruvate reductase [NAD(P)H] activity"/>
    <property type="evidence" value="ECO:0007669"/>
    <property type="project" value="TreeGrafter"/>
</dbReference>
<dbReference type="RefSeq" id="WP_091935742.1">
    <property type="nucleotide sequence ID" value="NZ_FNCY01000004.1"/>
</dbReference>
<dbReference type="Pfam" id="PF02826">
    <property type="entry name" value="2-Hacid_dh_C"/>
    <property type="match status" value="1"/>
</dbReference>
<organism evidence="7 8">
    <name type="scientific">Propionivibrio dicarboxylicus</name>
    <dbReference type="NCBI Taxonomy" id="83767"/>
    <lineage>
        <taxon>Bacteria</taxon>
        <taxon>Pseudomonadati</taxon>
        <taxon>Pseudomonadota</taxon>
        <taxon>Betaproteobacteria</taxon>
        <taxon>Rhodocyclales</taxon>
        <taxon>Rhodocyclaceae</taxon>
        <taxon>Propionivibrio</taxon>
    </lineage>
</organism>
<dbReference type="Gene3D" id="3.40.50.720">
    <property type="entry name" value="NAD(P)-binding Rossmann-like Domain"/>
    <property type="match status" value="2"/>
</dbReference>
<keyword evidence="8" id="KW-1185">Reference proteome</keyword>